<dbReference type="AlphaFoldDB" id="A0A329CTW5"/>
<organism evidence="9 10">
    <name type="scientific">Paraburkholderia bryophila</name>
    <dbReference type="NCBI Taxonomy" id="420952"/>
    <lineage>
        <taxon>Bacteria</taxon>
        <taxon>Pseudomonadati</taxon>
        <taxon>Pseudomonadota</taxon>
        <taxon>Betaproteobacteria</taxon>
        <taxon>Burkholderiales</taxon>
        <taxon>Burkholderiaceae</taxon>
        <taxon>Paraburkholderia</taxon>
    </lineage>
</organism>
<dbReference type="GO" id="GO:0030091">
    <property type="term" value="P:protein repair"/>
    <property type="evidence" value="ECO:0007669"/>
    <property type="project" value="UniProtKB-UniRule"/>
</dbReference>
<keyword evidence="4 7" id="KW-0489">Methyltransferase</keyword>
<comment type="catalytic activity">
    <reaction evidence="7">
        <text>[protein]-L-isoaspartate + S-adenosyl-L-methionine = [protein]-L-isoaspartate alpha-methyl ester + S-adenosyl-L-homocysteine</text>
        <dbReference type="Rhea" id="RHEA:12705"/>
        <dbReference type="Rhea" id="RHEA-COMP:12143"/>
        <dbReference type="Rhea" id="RHEA-COMP:12144"/>
        <dbReference type="ChEBI" id="CHEBI:57856"/>
        <dbReference type="ChEBI" id="CHEBI:59789"/>
        <dbReference type="ChEBI" id="CHEBI:90596"/>
        <dbReference type="ChEBI" id="CHEBI:90598"/>
        <dbReference type="EC" id="2.1.1.77"/>
    </reaction>
</comment>
<comment type="subcellular location">
    <subcellularLocation>
        <location evidence="1 7">Cytoplasm</location>
    </subcellularLocation>
</comment>
<dbReference type="PROSITE" id="PS01279">
    <property type="entry name" value="PCMT"/>
    <property type="match status" value="1"/>
</dbReference>
<dbReference type="EC" id="2.1.1.77" evidence="7"/>
<evidence type="ECO:0000256" key="2">
    <source>
        <dbReference type="ARBA" id="ARBA00005369"/>
    </source>
</evidence>
<reference evidence="9 10" key="1">
    <citation type="submission" date="2018-06" db="EMBL/GenBank/DDBJ databases">
        <title>Genomic Encyclopedia of Type Strains, Phase III (KMG-III): the genomes of soil and plant-associated and newly described type strains.</title>
        <authorList>
            <person name="Whitman W."/>
        </authorList>
    </citation>
    <scope>NUCLEOTIDE SEQUENCE [LARGE SCALE GENOMIC DNA]</scope>
    <source>
        <strain evidence="9 10">LMG 23644</strain>
    </source>
</reference>
<dbReference type="PANTHER" id="PTHR11579:SF0">
    <property type="entry name" value="PROTEIN-L-ISOASPARTATE(D-ASPARTATE) O-METHYLTRANSFERASE"/>
    <property type="match status" value="1"/>
</dbReference>
<dbReference type="FunFam" id="3.40.50.150:FF:000010">
    <property type="entry name" value="Protein-L-isoaspartate O-methyltransferase"/>
    <property type="match status" value="1"/>
</dbReference>
<keyword evidence="3 7" id="KW-0963">Cytoplasm</keyword>
<dbReference type="CDD" id="cd02440">
    <property type="entry name" value="AdoMet_MTases"/>
    <property type="match status" value="1"/>
</dbReference>
<dbReference type="STRING" id="1169143.GCA_000383275_00838"/>
<dbReference type="PANTHER" id="PTHR11579">
    <property type="entry name" value="PROTEIN-L-ISOASPARTATE O-METHYLTRANSFERASE"/>
    <property type="match status" value="1"/>
</dbReference>
<proteinExistence type="inferred from homology"/>
<dbReference type="SUPFAM" id="SSF53335">
    <property type="entry name" value="S-adenosyl-L-methionine-dependent methyltransferases"/>
    <property type="match status" value="1"/>
</dbReference>
<comment type="similarity">
    <text evidence="2 7">Belongs to the methyltransferase superfamily. L-isoaspartyl/D-aspartyl protein methyltransferase family.</text>
</comment>
<evidence type="ECO:0000256" key="7">
    <source>
        <dbReference type="HAMAP-Rule" id="MF_00090"/>
    </source>
</evidence>
<keyword evidence="5 7" id="KW-0808">Transferase</keyword>
<evidence type="ECO:0000256" key="6">
    <source>
        <dbReference type="ARBA" id="ARBA00022691"/>
    </source>
</evidence>
<dbReference type="EMBL" id="QLTK01000003">
    <property type="protein sequence ID" value="RAS37272.1"/>
    <property type="molecule type" value="Genomic_DNA"/>
</dbReference>
<comment type="function">
    <text evidence="7">Catalyzes the methyl esterification of L-isoaspartyl residues in peptides and proteins that result from spontaneous decomposition of normal L-aspartyl and L-asparaginyl residues. It plays a role in the repair and/or degradation of damaged proteins.</text>
</comment>
<dbReference type="GO" id="GO:0005737">
    <property type="term" value="C:cytoplasm"/>
    <property type="evidence" value="ECO:0007669"/>
    <property type="project" value="UniProtKB-SubCell"/>
</dbReference>
<evidence type="ECO:0000256" key="1">
    <source>
        <dbReference type="ARBA" id="ARBA00004496"/>
    </source>
</evidence>
<dbReference type="RefSeq" id="WP_111930021.1">
    <property type="nucleotide sequence ID" value="NZ_CADFFP010000002.1"/>
</dbReference>
<dbReference type="OrthoDB" id="9810066at2"/>
<dbReference type="Pfam" id="PF01135">
    <property type="entry name" value="PCMT"/>
    <property type="match status" value="1"/>
</dbReference>
<feature type="region of interest" description="Disordered" evidence="8">
    <location>
        <begin position="1"/>
        <end position="145"/>
    </location>
</feature>
<feature type="active site" evidence="7">
    <location>
        <position position="214"/>
    </location>
</feature>
<sequence length="367" mass="38871">MTSERAKRFPLGLEDLVREPRRPEGRPGEMRAAALAASAVLNARPQPAKKSPAGGGGKAQAKPQAISQAKPQAKPHATVQARVQVQSPVQAKPQVPSPLVTSPKPQAAASTKAPLKPAMPGVSTRAVSHPTPSVKPRASERGAAPNVALNGALALTSERVRERMVERLRANGVTDQRVLNAMSVVPRHMFVDPGLAAQAYEDAALPIGHHQTISKPSVVARMIELAAAGRALNTVLEIGTGCGYQAAVLSQVAREVYSIERIKPLSERAKTNLRPLRIPNIRLHYGDGRLGLPAAAPFDAILIAAAGLDVPQALLEQLAIGGRLVAPVGSQEGQNQVLTLVERTGPAQWRESRLDRVFFVPLKSGVI</sequence>
<dbReference type="InterPro" id="IPR000682">
    <property type="entry name" value="PCMT"/>
</dbReference>
<dbReference type="Proteomes" id="UP000248918">
    <property type="component" value="Unassembled WGS sequence"/>
</dbReference>
<protein>
    <recommendedName>
        <fullName evidence="7">Protein-L-isoaspartate O-methyltransferase</fullName>
        <ecNumber evidence="7">2.1.1.77</ecNumber>
    </recommendedName>
    <alternativeName>
        <fullName evidence="7">L-isoaspartyl protein carboxyl methyltransferase</fullName>
    </alternativeName>
    <alternativeName>
        <fullName evidence="7">Protein L-isoaspartyl methyltransferase</fullName>
    </alternativeName>
    <alternativeName>
        <fullName evidence="7">Protein-beta-aspartate methyltransferase</fullName>
        <shortName evidence="7">PIMT</shortName>
    </alternativeName>
</protein>
<feature type="compositionally biased region" description="Basic and acidic residues" evidence="8">
    <location>
        <begin position="15"/>
        <end position="29"/>
    </location>
</feature>
<dbReference type="GO" id="GO:0004719">
    <property type="term" value="F:protein-L-isoaspartate (D-aspartate) O-methyltransferase activity"/>
    <property type="evidence" value="ECO:0007669"/>
    <property type="project" value="UniProtKB-UniRule"/>
</dbReference>
<evidence type="ECO:0000256" key="8">
    <source>
        <dbReference type="SAM" id="MobiDB-lite"/>
    </source>
</evidence>
<evidence type="ECO:0000313" key="10">
    <source>
        <dbReference type="Proteomes" id="UP000248918"/>
    </source>
</evidence>
<evidence type="ECO:0000256" key="3">
    <source>
        <dbReference type="ARBA" id="ARBA00022490"/>
    </source>
</evidence>
<dbReference type="InterPro" id="IPR029063">
    <property type="entry name" value="SAM-dependent_MTases_sf"/>
</dbReference>
<evidence type="ECO:0000313" key="9">
    <source>
        <dbReference type="EMBL" id="RAS37272.1"/>
    </source>
</evidence>
<dbReference type="HAMAP" id="MF_00090">
    <property type="entry name" value="PIMT"/>
    <property type="match status" value="1"/>
</dbReference>
<dbReference type="Gene3D" id="3.40.50.150">
    <property type="entry name" value="Vaccinia Virus protein VP39"/>
    <property type="match status" value="1"/>
</dbReference>
<accession>A0A329CTW5</accession>
<evidence type="ECO:0000256" key="5">
    <source>
        <dbReference type="ARBA" id="ARBA00022679"/>
    </source>
</evidence>
<comment type="caution">
    <text evidence="9">The sequence shown here is derived from an EMBL/GenBank/DDBJ whole genome shotgun (WGS) entry which is preliminary data.</text>
</comment>
<feature type="compositionally biased region" description="Low complexity" evidence="8">
    <location>
        <begin position="32"/>
        <end position="52"/>
    </location>
</feature>
<dbReference type="NCBIfam" id="NF001453">
    <property type="entry name" value="PRK00312.1"/>
    <property type="match status" value="1"/>
</dbReference>
<dbReference type="GO" id="GO:0032259">
    <property type="term" value="P:methylation"/>
    <property type="evidence" value="ECO:0007669"/>
    <property type="project" value="UniProtKB-KW"/>
</dbReference>
<evidence type="ECO:0000256" key="4">
    <source>
        <dbReference type="ARBA" id="ARBA00022603"/>
    </source>
</evidence>
<name>A0A329CTW5_9BURK</name>
<dbReference type="NCBIfam" id="TIGR00080">
    <property type="entry name" value="pimt"/>
    <property type="match status" value="1"/>
</dbReference>
<keyword evidence="6 7" id="KW-0949">S-adenosyl-L-methionine</keyword>
<gene>
    <name evidence="7" type="primary">pcm</name>
    <name evidence="9" type="ORF">BX591_103123</name>
</gene>